<evidence type="ECO:0000313" key="2">
    <source>
        <dbReference type="EMBL" id="TEB11965.1"/>
    </source>
</evidence>
<sequence length="495" mass="54577">MAGKSIIIIGAGLAGLSTGCYARMNGYSTRIFESHTLPGGLCTAWQRRGYTIDGCIHWLMACKPGDSFRRIYDELGAFEGNRLMPLENIVCCRDEASGRSLAVTADLDRLSADMKALSPEDAGAIDELVEGSRALTGFDTGIPKPAEIKGKLDSLKEIWQVRGLLKYVLRYNMSVKDFAQRFKDPFLRRCVTDLFVPEMPTYFLFVVLGQLAGGQLGLVEGGSLRFSQAIARRYQALGGEISYGASVQKILVENDRALGVCLADGSEHRADLVVSAADGHSTIFEMLGGRYVDQATRHRFASWPLFEPVILVSFGVSRQFPGEPSSSLIWLREPLSVGGQEVKTFMLRVFNYDPTLAPPGGTVLQVMFEAGYGYWYNLRQESSRYQAEKSKAAADVLARLEGYYPGLAAQVEVADVATPYTFWRYTHNYRGSYEGWLMTKEAVMARVPKTLPGLANFYMAGQWVEPGGGIPPALYSGRNLVQILCKLDGKTFTAR</sequence>
<comment type="caution">
    <text evidence="2">The sequence shown here is derived from an EMBL/GenBank/DDBJ whole genome shotgun (WGS) entry which is preliminary data.</text>
</comment>
<dbReference type="SUPFAM" id="SSF51905">
    <property type="entry name" value="FAD/NAD(P)-binding domain"/>
    <property type="match status" value="1"/>
</dbReference>
<keyword evidence="2" id="KW-0560">Oxidoreductase</keyword>
<feature type="domain" description="Amine oxidase" evidence="1">
    <location>
        <begin position="13"/>
        <end position="481"/>
    </location>
</feature>
<accession>A0A4Y7RSJ9</accession>
<dbReference type="EMBL" id="QFFZ01000010">
    <property type="protein sequence ID" value="TEB11965.1"/>
    <property type="molecule type" value="Genomic_DNA"/>
</dbReference>
<dbReference type="InterPro" id="IPR002937">
    <property type="entry name" value="Amino_oxidase"/>
</dbReference>
<name>A0A4Y7RSJ9_9FIRM</name>
<dbReference type="Pfam" id="PF01593">
    <property type="entry name" value="Amino_oxidase"/>
    <property type="match status" value="1"/>
</dbReference>
<dbReference type="PROSITE" id="PS51257">
    <property type="entry name" value="PROKAR_LIPOPROTEIN"/>
    <property type="match status" value="1"/>
</dbReference>
<dbReference type="GO" id="GO:0016491">
    <property type="term" value="F:oxidoreductase activity"/>
    <property type="evidence" value="ECO:0007669"/>
    <property type="project" value="UniProtKB-KW"/>
</dbReference>
<reference evidence="2 3" key="1">
    <citation type="journal article" date="2018" name="Environ. Microbiol.">
        <title>Novel energy conservation strategies and behaviour of Pelotomaculum schinkii driving syntrophic propionate catabolism.</title>
        <authorList>
            <person name="Hidalgo-Ahumada C.A.P."/>
            <person name="Nobu M.K."/>
            <person name="Narihiro T."/>
            <person name="Tamaki H."/>
            <person name="Liu W.T."/>
            <person name="Kamagata Y."/>
            <person name="Stams A.J.M."/>
            <person name="Imachi H."/>
            <person name="Sousa D.Z."/>
        </authorList>
    </citation>
    <scope>NUCLEOTIDE SEQUENCE [LARGE SCALE GENOMIC DNA]</scope>
    <source>
        <strain evidence="2 3">MGP</strain>
    </source>
</reference>
<proteinExistence type="predicted"/>
<organism evidence="2 3">
    <name type="scientific">Pelotomaculum propionicicum</name>
    <dbReference type="NCBI Taxonomy" id="258475"/>
    <lineage>
        <taxon>Bacteria</taxon>
        <taxon>Bacillati</taxon>
        <taxon>Bacillota</taxon>
        <taxon>Clostridia</taxon>
        <taxon>Eubacteriales</taxon>
        <taxon>Desulfotomaculaceae</taxon>
        <taxon>Pelotomaculum</taxon>
    </lineage>
</organism>
<protein>
    <submittedName>
        <fullName evidence="2">Phytoene desaturase (Lycopene-forming)</fullName>
        <ecNumber evidence="2">1.3.99.31</ecNumber>
    </submittedName>
</protein>
<dbReference type="Gene3D" id="3.50.50.60">
    <property type="entry name" value="FAD/NAD(P)-binding domain"/>
    <property type="match status" value="2"/>
</dbReference>
<dbReference type="PANTHER" id="PTHR43734">
    <property type="entry name" value="PHYTOENE DESATURASE"/>
    <property type="match status" value="1"/>
</dbReference>
<dbReference type="InterPro" id="IPR036188">
    <property type="entry name" value="FAD/NAD-bd_sf"/>
</dbReference>
<keyword evidence="3" id="KW-1185">Reference proteome</keyword>
<evidence type="ECO:0000313" key="3">
    <source>
        <dbReference type="Proteomes" id="UP000297597"/>
    </source>
</evidence>
<gene>
    <name evidence="2" type="primary">crtI</name>
    <name evidence="2" type="ORF">Pmgp_01332</name>
</gene>
<dbReference type="Proteomes" id="UP000297597">
    <property type="component" value="Unassembled WGS sequence"/>
</dbReference>
<dbReference type="RefSeq" id="WP_192902824.1">
    <property type="nucleotide sequence ID" value="NZ_QFFZ01000010.1"/>
</dbReference>
<dbReference type="AlphaFoldDB" id="A0A4Y7RSJ9"/>
<dbReference type="EC" id="1.3.99.31" evidence="2"/>
<dbReference type="PANTHER" id="PTHR43734:SF4">
    <property type="entry name" value="AMINE OXIDASE DOMAIN-CONTAINING PROTEIN"/>
    <property type="match status" value="1"/>
</dbReference>
<evidence type="ECO:0000259" key="1">
    <source>
        <dbReference type="Pfam" id="PF01593"/>
    </source>
</evidence>